<reference evidence="4 5" key="1">
    <citation type="submission" date="2018-05" db="EMBL/GenBank/DDBJ databases">
        <title>Streptomyces venezuelae.</title>
        <authorList>
            <person name="Kim W."/>
            <person name="Lee N."/>
            <person name="Cho B.-K."/>
        </authorList>
    </citation>
    <scope>NUCLEOTIDE SEQUENCE [LARGE SCALE GENOMIC DNA]</scope>
    <source>
        <strain evidence="4 5">ATCC 15068</strain>
    </source>
</reference>
<evidence type="ECO:0000259" key="3">
    <source>
        <dbReference type="Pfam" id="PF04235"/>
    </source>
</evidence>
<dbReference type="PANTHER" id="PTHR30590:SF2">
    <property type="entry name" value="INNER MEMBRANE PROTEIN"/>
    <property type="match status" value="1"/>
</dbReference>
<sequence>MESGLVRDHVELRTANLDDGSMTELPLNGPSAPAGSPRSRPAAAPASEVAAKSARVATGGRLTLLDVLRGAAILGTLMTNVWIFTGPGSEWGVLQSGGTGGTGFGSLPAAAESAFRFLADGKFLSMLTILFGAGLAIQYDSAARRGQPWPGRYRWRALFLFVEGALHFVLVFAWDVLMGYAVTALVVAHVLTRSERTRERVMWWAAGLHLALMGLLTVALAAAPDDGEDKGTADAVSQQVVDLYAEGSYLEQISFRLENMIAMRIEPILSFGLLVFLFLLGVRLLRAGAFGADDTGRRIRSRMLVWGLGLGIPLTVLTAIGGESYFLVGRYCAGPLVAIGYIGLIGAALDRVRRPGPLTIGLTNVGRTALSGYVLQNVLCVVASYGIGFGLAARLGDTAHPWWVMGLWAAVCLVLMAASTLWLRRFSTGPLESVQKWALRR</sequence>
<feature type="transmembrane region" description="Helical" evidence="2">
    <location>
        <begin position="261"/>
        <end position="282"/>
    </location>
</feature>
<evidence type="ECO:0000313" key="5">
    <source>
        <dbReference type="Proteomes" id="UP000324106"/>
    </source>
</evidence>
<organism evidence="4 5">
    <name type="scientific">Streptomyces venezuelae</name>
    <dbReference type="NCBI Taxonomy" id="54571"/>
    <lineage>
        <taxon>Bacteria</taxon>
        <taxon>Bacillati</taxon>
        <taxon>Actinomycetota</taxon>
        <taxon>Actinomycetes</taxon>
        <taxon>Kitasatosporales</taxon>
        <taxon>Streptomycetaceae</taxon>
        <taxon>Streptomyces</taxon>
    </lineage>
</organism>
<feature type="domain" description="DUF418" evidence="3">
    <location>
        <begin position="285"/>
        <end position="438"/>
    </location>
</feature>
<proteinExistence type="predicted"/>
<keyword evidence="2" id="KW-1133">Transmembrane helix</keyword>
<keyword evidence="2" id="KW-0812">Transmembrane</keyword>
<feature type="transmembrane region" description="Helical" evidence="2">
    <location>
        <begin position="402"/>
        <end position="423"/>
    </location>
</feature>
<evidence type="ECO:0000256" key="2">
    <source>
        <dbReference type="SAM" id="Phobius"/>
    </source>
</evidence>
<feature type="transmembrane region" description="Helical" evidence="2">
    <location>
        <begin position="370"/>
        <end position="396"/>
    </location>
</feature>
<dbReference type="Pfam" id="PF04235">
    <property type="entry name" value="DUF418"/>
    <property type="match status" value="1"/>
</dbReference>
<dbReference type="Proteomes" id="UP000324106">
    <property type="component" value="Chromosome"/>
</dbReference>
<dbReference type="PANTHER" id="PTHR30590">
    <property type="entry name" value="INNER MEMBRANE PROTEIN"/>
    <property type="match status" value="1"/>
</dbReference>
<feature type="transmembrane region" description="Helical" evidence="2">
    <location>
        <begin position="159"/>
        <end position="191"/>
    </location>
</feature>
<protein>
    <recommendedName>
        <fullName evidence="3">DUF418 domain-containing protein</fullName>
    </recommendedName>
</protein>
<keyword evidence="2" id="KW-0472">Membrane</keyword>
<feature type="transmembrane region" description="Helical" evidence="2">
    <location>
        <begin position="328"/>
        <end position="349"/>
    </location>
</feature>
<dbReference type="InterPro" id="IPR052529">
    <property type="entry name" value="Bact_Transport_Assoc"/>
</dbReference>
<feature type="compositionally biased region" description="Low complexity" evidence="1">
    <location>
        <begin position="30"/>
        <end position="47"/>
    </location>
</feature>
<dbReference type="OrthoDB" id="9807744at2"/>
<name>A0A5P2B1T3_STRVZ</name>
<feature type="transmembrane region" description="Helical" evidence="2">
    <location>
        <begin position="303"/>
        <end position="322"/>
    </location>
</feature>
<evidence type="ECO:0000256" key="1">
    <source>
        <dbReference type="SAM" id="MobiDB-lite"/>
    </source>
</evidence>
<dbReference type="AlphaFoldDB" id="A0A5P2B1T3"/>
<feature type="transmembrane region" description="Helical" evidence="2">
    <location>
        <begin position="203"/>
        <end position="223"/>
    </location>
</feature>
<evidence type="ECO:0000313" key="4">
    <source>
        <dbReference type="EMBL" id="QES24266.1"/>
    </source>
</evidence>
<feature type="region of interest" description="Disordered" evidence="1">
    <location>
        <begin position="17"/>
        <end position="47"/>
    </location>
</feature>
<dbReference type="InterPro" id="IPR007349">
    <property type="entry name" value="DUF418"/>
</dbReference>
<gene>
    <name evidence="4" type="ORF">DEJ46_38530</name>
</gene>
<accession>A0A5P2B1T3</accession>
<dbReference type="EMBL" id="CP029194">
    <property type="protein sequence ID" value="QES24266.1"/>
    <property type="molecule type" value="Genomic_DNA"/>
</dbReference>